<evidence type="ECO:0000313" key="2">
    <source>
        <dbReference type="Proteomes" id="UP000091956"/>
    </source>
</evidence>
<dbReference type="RefSeq" id="XP_018130507.1">
    <property type="nucleotide sequence ID" value="XM_018273637.2"/>
</dbReference>
<sequence length="465" mass="51868">MTSQQPGISARKFGRSFECFDSLSSASVGNRELGKVKIDCRFRLSKSKWGVLGNAERSAGILYMDLCFDQPKDCRLSSATVLLTLDHEVNDIDRYRRPDPVSISRANSLQMTNYFGPRQLSGKQTTVNMKSTYRLTPEVNVMGTGLGGLGKDVETKREVTSRWTFTGQLQPGKTAAYRTLKWELSENELDLQSLHSSTIHTGFTFEHDQKPCYLRVEITGKLRGVRHRIKENLKFPPKRSKNQGETVVKMDLGPQHKFNTRLDSLADGLAMAMEMENYEKIPVEMPEAIPAFFQEVRNQQSQLAATSNPAPPPSSEEAIIGRIDLTPAQPPMLTAPVAEDPLIEELARAHLSFPLPAQIRRRAPKSMSSSSTVTLVGVEERDEEISAALKGAQNGVPEVQKEFNEVGQAIHAVQDLVKTEKEEVDAALETFMRLSQSPALLFLIHVFASFLDLFAKKQASVKKKF</sequence>
<dbReference type="AlphaFoldDB" id="A0A1B8GLR0"/>
<evidence type="ECO:0000313" key="1">
    <source>
        <dbReference type="EMBL" id="OBT96774.1"/>
    </source>
</evidence>
<dbReference type="Proteomes" id="UP000091956">
    <property type="component" value="Unassembled WGS sequence"/>
</dbReference>
<dbReference type="GeneID" id="28837547"/>
<dbReference type="OrthoDB" id="3922785at2759"/>
<reference evidence="2" key="2">
    <citation type="journal article" date="2018" name="Nat. Commun.">
        <title>Extreme sensitivity to ultraviolet light in the fungal pathogen causing white-nose syndrome of bats.</title>
        <authorList>
            <person name="Palmer J.M."/>
            <person name="Drees K.P."/>
            <person name="Foster J.T."/>
            <person name="Lindner D.L."/>
        </authorList>
    </citation>
    <scope>NUCLEOTIDE SEQUENCE [LARGE SCALE GENOMIC DNA]</scope>
    <source>
        <strain evidence="2">UAMH 10579</strain>
    </source>
</reference>
<reference evidence="1 2" key="1">
    <citation type="submission" date="2016-03" db="EMBL/GenBank/DDBJ databases">
        <title>Comparative genomics of Pseudogymnoascus destructans, the fungus causing white-nose syndrome of bats.</title>
        <authorList>
            <person name="Palmer J.M."/>
            <person name="Drees K.P."/>
            <person name="Foster J.T."/>
            <person name="Lindner D.L."/>
        </authorList>
    </citation>
    <scope>NUCLEOTIDE SEQUENCE [LARGE SCALE GENOMIC DNA]</scope>
    <source>
        <strain evidence="1 2">UAMH 10579</strain>
    </source>
</reference>
<gene>
    <name evidence="1" type="ORF">VE01_04161</name>
</gene>
<dbReference type="EMBL" id="KV460226">
    <property type="protein sequence ID" value="OBT96774.1"/>
    <property type="molecule type" value="Genomic_DNA"/>
</dbReference>
<accession>A0A1B8GLR0</accession>
<proteinExistence type="predicted"/>
<protein>
    <submittedName>
        <fullName evidence="1">Uncharacterized protein</fullName>
    </submittedName>
</protein>
<name>A0A1B8GLR0_9PEZI</name>
<organism evidence="1 2">
    <name type="scientific">Pseudogymnoascus verrucosus</name>
    <dbReference type="NCBI Taxonomy" id="342668"/>
    <lineage>
        <taxon>Eukaryota</taxon>
        <taxon>Fungi</taxon>
        <taxon>Dikarya</taxon>
        <taxon>Ascomycota</taxon>
        <taxon>Pezizomycotina</taxon>
        <taxon>Leotiomycetes</taxon>
        <taxon>Thelebolales</taxon>
        <taxon>Thelebolaceae</taxon>
        <taxon>Pseudogymnoascus</taxon>
    </lineage>
</organism>
<keyword evidence="2" id="KW-1185">Reference proteome</keyword>